<protein>
    <submittedName>
        <fullName evidence="3">Arginine/serine-rich coiled-coil protein 2</fullName>
    </submittedName>
    <submittedName>
        <fullName evidence="4">SMAP domain containing protein</fullName>
    </submittedName>
</protein>
<dbReference type="Proteomes" id="UP000616769">
    <property type="component" value="Unassembled WGS sequence"/>
</dbReference>
<evidence type="ECO:0000313" key="6">
    <source>
        <dbReference type="Proteomes" id="UP000070412"/>
    </source>
</evidence>
<dbReference type="Pfam" id="PF15477">
    <property type="entry name" value="SMAP"/>
    <property type="match status" value="1"/>
</dbReference>
<feature type="compositionally biased region" description="Basic and acidic residues" evidence="1">
    <location>
        <begin position="165"/>
        <end position="184"/>
    </location>
</feature>
<feature type="compositionally biased region" description="Basic and acidic residues" evidence="1">
    <location>
        <begin position="124"/>
        <end position="138"/>
    </location>
</feature>
<feature type="compositionally biased region" description="Basic and acidic residues" evidence="1">
    <location>
        <begin position="24"/>
        <end position="45"/>
    </location>
</feature>
<evidence type="ECO:0000313" key="7">
    <source>
        <dbReference type="Proteomes" id="UP000616769"/>
    </source>
</evidence>
<feature type="compositionally biased region" description="Basic residues" evidence="1">
    <location>
        <begin position="46"/>
        <end position="55"/>
    </location>
</feature>
<accession>A0A132AE86</accession>
<reference evidence="5" key="4">
    <citation type="submission" date="2022-06" db="UniProtKB">
        <authorList>
            <consortium name="EnsemblMetazoa"/>
        </authorList>
    </citation>
    <scope>IDENTIFICATION</scope>
</reference>
<dbReference type="PANTHER" id="PTHR22426:SF2">
    <property type="entry name" value="ARGININE_SERINE-RICH COILED-COIL PROTEIN 2"/>
    <property type="match status" value="1"/>
</dbReference>
<reference evidence="4 7" key="1">
    <citation type="journal article" date="2015" name="Parasit. Vectors">
        <title>Draft genome of the scabies mite.</title>
        <authorList>
            <person name="Rider S.D.Jr."/>
            <person name="Morgan M.S."/>
            <person name="Arlian L.G."/>
        </authorList>
    </citation>
    <scope>NUCLEOTIDE SEQUENCE [LARGE SCALE GENOMIC DNA]</scope>
    <source>
        <strain evidence="4">Arlian Lab</strain>
    </source>
</reference>
<evidence type="ECO:0000259" key="2">
    <source>
        <dbReference type="Pfam" id="PF15477"/>
    </source>
</evidence>
<dbReference type="OrthoDB" id="1928974at2759"/>
<evidence type="ECO:0000313" key="5">
    <source>
        <dbReference type="EnsemblMetazoa" id="KAF7489031.1"/>
    </source>
</evidence>
<feature type="compositionally biased region" description="Low complexity" evidence="1">
    <location>
        <begin position="77"/>
        <end position="98"/>
    </location>
</feature>
<evidence type="ECO:0000313" key="3">
    <source>
        <dbReference type="EMBL" id="KAF7489031.1"/>
    </source>
</evidence>
<sequence>MNTYETKNKKLIVNYDDDDDDDEIRSKDLPNKNAEDRSKKLDKKEERRKHDHKDKRRDEERDFKKRTHSSHDHHSSSSRSHSSRSVPHSSSRMKSSRYSQHHHQKRDRSSPKSSSSHRRSQRSRSIERYSPKRDRIKTSDNVSSSEHHKKSGRKHGNCRKSKRDHSHERTKDTHHDHHQYDERHKSRSRSPSKYENKNHHSVNAKANTILKPDVMNQSTSKPQTNVQSKINKPLNLNLSSSSISSSNEKSLQMVKESILNPVVTKQPEIPKYYNSKMVNPNRIAEQAEKRKLLWGEPKKDKPTAYSNLKFQGQHGSEMTEKFRKLMGIKSDDSEASQRTSSTMITEQSESDDGQKNVDQLFKDLDMQYSIARISTHMNRGVGLGFSNNRLL</sequence>
<dbReference type="Proteomes" id="UP000070412">
    <property type="component" value="Unassembled WGS sequence"/>
</dbReference>
<evidence type="ECO:0000256" key="1">
    <source>
        <dbReference type="SAM" id="MobiDB-lite"/>
    </source>
</evidence>
<name>A0A132AE86_SARSC</name>
<feature type="compositionally biased region" description="Polar residues" evidence="1">
    <location>
        <begin position="336"/>
        <end position="347"/>
    </location>
</feature>
<dbReference type="OMA" id="QEEMFKN"/>
<reference evidence="3" key="3">
    <citation type="submission" date="2020-01" db="EMBL/GenBank/DDBJ databases">
        <authorList>
            <person name="Korhonen P.K.K."/>
            <person name="Guangxu M.G."/>
            <person name="Wang T.W."/>
            <person name="Stroehlein A.J.S."/>
            <person name="Young N.D."/>
            <person name="Ang C.-S.A."/>
            <person name="Fernando D.W.F."/>
            <person name="Lu H.L."/>
            <person name="Taylor S.T."/>
            <person name="Ehtesham M.E.M."/>
            <person name="Najaraj S.H.N."/>
            <person name="Harsha G.H.G."/>
            <person name="Madugundu A.M."/>
            <person name="Renuse S.R."/>
            <person name="Holt D.H."/>
            <person name="Pandey A.P."/>
            <person name="Papenfuss A.P."/>
            <person name="Gasser R.B.G."/>
            <person name="Fischer K.F."/>
        </authorList>
    </citation>
    <scope>NUCLEOTIDE SEQUENCE</scope>
    <source>
        <strain evidence="3">SSS_KF_BRIS2020</strain>
    </source>
</reference>
<proteinExistence type="predicted"/>
<feature type="compositionally biased region" description="Basic and acidic residues" evidence="1">
    <location>
        <begin position="56"/>
        <end position="75"/>
    </location>
</feature>
<evidence type="ECO:0000313" key="4">
    <source>
        <dbReference type="EMBL" id="KPM09294.1"/>
    </source>
</evidence>
<feature type="domain" description="Small acidic protein-like" evidence="2">
    <location>
        <begin position="314"/>
        <end position="384"/>
    </location>
</feature>
<gene>
    <name evidence="3" type="primary">SSS_871g</name>
    <name evidence="4" type="ORF">QR98_0078280</name>
    <name evidence="3" type="ORF">SSS_871</name>
</gene>
<feature type="compositionally biased region" description="Polar residues" evidence="1">
    <location>
        <begin position="215"/>
        <end position="227"/>
    </location>
</feature>
<dbReference type="EMBL" id="WVUK01000065">
    <property type="protein sequence ID" value="KAF7489031.1"/>
    <property type="molecule type" value="Genomic_DNA"/>
</dbReference>
<dbReference type="VEuPathDB" id="VectorBase:SSCA006194"/>
<reference evidence="6" key="2">
    <citation type="journal article" date="2020" name="PLoS Negl. Trop. Dis.">
        <title>High-quality nuclear genome for Sarcoptes scabiei-A critical resource for a neglected parasite.</title>
        <authorList>
            <person name="Korhonen P.K."/>
            <person name="Gasser R.B."/>
            <person name="Ma G."/>
            <person name="Wang T."/>
            <person name="Stroehlein A.J."/>
            <person name="Young N.D."/>
            <person name="Ang C.S."/>
            <person name="Fernando D.D."/>
            <person name="Lu H.C."/>
            <person name="Taylor S."/>
            <person name="Reynolds S.L."/>
            <person name="Mofiz E."/>
            <person name="Najaraj S.H."/>
            <person name="Gowda H."/>
            <person name="Madugundu A."/>
            <person name="Renuse S."/>
            <person name="Holt D."/>
            <person name="Pandey A."/>
            <person name="Papenfuss A.T."/>
            <person name="Fischer K."/>
        </authorList>
    </citation>
    <scope>NUCLEOTIDE SEQUENCE [LARGE SCALE GENOMIC DNA]</scope>
</reference>
<keyword evidence="6" id="KW-1185">Reference proteome</keyword>
<feature type="compositionally biased region" description="Basic residues" evidence="1">
    <location>
        <begin position="147"/>
        <end position="164"/>
    </location>
</feature>
<dbReference type="AlphaFoldDB" id="A0A132AE86"/>
<dbReference type="EMBL" id="JXLN01013338">
    <property type="protein sequence ID" value="KPM09294.1"/>
    <property type="molecule type" value="Genomic_DNA"/>
</dbReference>
<dbReference type="InterPro" id="IPR028124">
    <property type="entry name" value="SMAP_dom"/>
</dbReference>
<dbReference type="EnsemblMetazoa" id="SSS_871s_mrna">
    <property type="protein sequence ID" value="KAF7489031.1"/>
    <property type="gene ID" value="SSS_871"/>
</dbReference>
<dbReference type="PANTHER" id="PTHR22426">
    <property type="entry name" value="ARGININE_SERINE-RICH COILED-COIL PROTEIN 2"/>
    <property type="match status" value="1"/>
</dbReference>
<feature type="region of interest" description="Disordered" evidence="1">
    <location>
        <begin position="1"/>
        <end position="232"/>
    </location>
</feature>
<organism evidence="4 7">
    <name type="scientific">Sarcoptes scabiei</name>
    <name type="common">Itch mite</name>
    <name type="synonym">Acarus scabiei</name>
    <dbReference type="NCBI Taxonomy" id="52283"/>
    <lineage>
        <taxon>Eukaryota</taxon>
        <taxon>Metazoa</taxon>
        <taxon>Ecdysozoa</taxon>
        <taxon>Arthropoda</taxon>
        <taxon>Chelicerata</taxon>
        <taxon>Arachnida</taxon>
        <taxon>Acari</taxon>
        <taxon>Acariformes</taxon>
        <taxon>Sarcoptiformes</taxon>
        <taxon>Astigmata</taxon>
        <taxon>Psoroptidia</taxon>
        <taxon>Sarcoptoidea</taxon>
        <taxon>Sarcoptidae</taxon>
        <taxon>Sarcoptinae</taxon>
        <taxon>Sarcoptes</taxon>
    </lineage>
</organism>
<feature type="region of interest" description="Disordered" evidence="1">
    <location>
        <begin position="329"/>
        <end position="355"/>
    </location>
</feature>